<proteinExistence type="predicted"/>
<evidence type="ECO:0000313" key="2">
    <source>
        <dbReference type="EMBL" id="MDD2110653.1"/>
    </source>
</evidence>
<accession>A0A9X4DAN1</accession>
<reference evidence="2" key="1">
    <citation type="submission" date="2022-07" db="EMBL/GenBank/DDBJ databases">
        <title>Multi-strain Analysis of Pseudomonas putida Reveals Metabolic and Genetic Diversity.</title>
        <authorList>
            <person name="Monk J.M."/>
        </authorList>
    </citation>
    <scope>NUCLEOTIDE SEQUENCE</scope>
    <source>
        <strain evidence="2">17633</strain>
    </source>
</reference>
<dbReference type="Proteomes" id="UP001150728">
    <property type="component" value="Unassembled WGS sequence"/>
</dbReference>
<sequence>MQPINLEMETLPPELKARAVCFETNKEVYINLQKQLTAASEEDERINQKASALEGQADRTDDSWRKQARAGVVDQAKINEEIERSANLRKEAAAMRATLESRAGIKNDLVMQVAQARMQLVNEPRALNKAYWQGKINEKLARNGLREELLDIFALSKALCLAGLEEHDGLLRACNGMRQRAEKTQELTWKTFAKEFEKLFAGSEHSTPTSTLVSMPPVVAGEAVVNTPGELLKLQRMHASS</sequence>
<gene>
    <name evidence="2" type="ORF">NP554_02400</name>
</gene>
<dbReference type="EMBL" id="JANIAM010000001">
    <property type="protein sequence ID" value="MDD2110653.1"/>
    <property type="molecule type" value="Genomic_DNA"/>
</dbReference>
<evidence type="ECO:0000256" key="1">
    <source>
        <dbReference type="SAM" id="MobiDB-lite"/>
    </source>
</evidence>
<organism evidence="2 3">
    <name type="scientific">Pseudomonas asiatica</name>
    <dbReference type="NCBI Taxonomy" id="2219225"/>
    <lineage>
        <taxon>Bacteria</taxon>
        <taxon>Pseudomonadati</taxon>
        <taxon>Pseudomonadota</taxon>
        <taxon>Gammaproteobacteria</taxon>
        <taxon>Pseudomonadales</taxon>
        <taxon>Pseudomonadaceae</taxon>
        <taxon>Pseudomonas</taxon>
    </lineage>
</organism>
<protein>
    <submittedName>
        <fullName evidence="2">Uncharacterized protein</fullName>
    </submittedName>
</protein>
<evidence type="ECO:0000313" key="3">
    <source>
        <dbReference type="Proteomes" id="UP001150728"/>
    </source>
</evidence>
<comment type="caution">
    <text evidence="2">The sequence shown here is derived from an EMBL/GenBank/DDBJ whole genome shotgun (WGS) entry which is preliminary data.</text>
</comment>
<dbReference type="AlphaFoldDB" id="A0A9X4DAN1"/>
<name>A0A9X4DAN1_9PSED</name>
<feature type="region of interest" description="Disordered" evidence="1">
    <location>
        <begin position="40"/>
        <end position="63"/>
    </location>
</feature>
<dbReference type="RefSeq" id="WP_274119791.1">
    <property type="nucleotide sequence ID" value="NZ_JANIAM010000001.1"/>
</dbReference>